<dbReference type="EC" id="3.1.1.-" evidence="6"/>
<name>A0A653C4G3_CALMS</name>
<dbReference type="Pfam" id="PF00135">
    <property type="entry name" value="COesterase"/>
    <property type="match status" value="1"/>
</dbReference>
<evidence type="ECO:0000259" key="7">
    <source>
        <dbReference type="Pfam" id="PF00135"/>
    </source>
</evidence>
<evidence type="ECO:0000256" key="5">
    <source>
        <dbReference type="ARBA" id="ARBA00023180"/>
    </source>
</evidence>
<evidence type="ECO:0000313" key="9">
    <source>
        <dbReference type="Proteomes" id="UP000410492"/>
    </source>
</evidence>
<sequence>MWWCLLLFLLTLQVKADDPVARTKYGLVRGQTVSSYHNQTYYAFFGIPYAAPPVGSLRFQAPQPPDSWEGIRDAKTSDKICIQWMHNIRGETEDCLYLSVETPVAPGSSERLPVMVNIYGGGFLYGFSGTGPGGARFLAEKGVVSVNFNYRVGPFGFLSTLDSSIRGNMGLKDQQMALRWVQDNIDAFGGDPSKVTLTGQSAGAASVTYHILAPSSAGLFRAAIAQSGSALCEWAYHRDPVNVVYGMAAALNSSITKSTSTWEVLRFLQSVPVSAIKSLDKRFYIFAPVIDGEMITGPMYDSVKNGMVNKVPLLVGINSEECIAKAVSPSWLTRMKWMDQRPETFLPVGLAEHVNNTTARSVGAFVRKFYSNGDFAVHLAASAQYDTDNRFVRAIIKFAELYSRYADVYFYQFSFQGKIFDNHISVDGVHGVGHGEDLRYYNPPYATIEGFPFEDRITVERYNTLHTNFAKDLNPTPVVDELFQRVQVPKITPSSFIYLDIDKNLSLRENPREPWYQEWVSLFKRYADSCSLITY</sequence>
<evidence type="ECO:0000256" key="1">
    <source>
        <dbReference type="ARBA" id="ARBA00005964"/>
    </source>
</evidence>
<feature type="chain" id="PRO_5031595196" description="Carboxylic ester hydrolase" evidence="6">
    <location>
        <begin position="17"/>
        <end position="535"/>
    </location>
</feature>
<dbReference type="PANTHER" id="PTHR11559">
    <property type="entry name" value="CARBOXYLESTERASE"/>
    <property type="match status" value="1"/>
</dbReference>
<dbReference type="SUPFAM" id="SSF53474">
    <property type="entry name" value="alpha/beta-Hydrolases"/>
    <property type="match status" value="1"/>
</dbReference>
<dbReference type="InterPro" id="IPR019826">
    <property type="entry name" value="Carboxylesterase_B_AS"/>
</dbReference>
<dbReference type="InterPro" id="IPR002018">
    <property type="entry name" value="CarbesteraseB"/>
</dbReference>
<evidence type="ECO:0000256" key="4">
    <source>
        <dbReference type="ARBA" id="ARBA00023157"/>
    </source>
</evidence>
<dbReference type="GO" id="GO:0052689">
    <property type="term" value="F:carboxylic ester hydrolase activity"/>
    <property type="evidence" value="ECO:0007669"/>
    <property type="project" value="UniProtKB-KW"/>
</dbReference>
<comment type="similarity">
    <text evidence="1 6">Belongs to the type-B carboxylesterase/lipase family.</text>
</comment>
<dbReference type="PROSITE" id="PS00122">
    <property type="entry name" value="CARBOXYLESTERASE_B_1"/>
    <property type="match status" value="1"/>
</dbReference>
<gene>
    <name evidence="8" type="ORF">CALMAC_LOCUS6130</name>
</gene>
<evidence type="ECO:0000256" key="6">
    <source>
        <dbReference type="RuleBase" id="RU361235"/>
    </source>
</evidence>
<dbReference type="Proteomes" id="UP000410492">
    <property type="component" value="Unassembled WGS sequence"/>
</dbReference>
<feature type="signal peptide" evidence="6">
    <location>
        <begin position="1"/>
        <end position="16"/>
    </location>
</feature>
<evidence type="ECO:0000256" key="3">
    <source>
        <dbReference type="ARBA" id="ARBA00022801"/>
    </source>
</evidence>
<keyword evidence="4" id="KW-1015">Disulfide bond</keyword>
<keyword evidence="3 6" id="KW-0378">Hydrolase</keyword>
<organism evidence="8 9">
    <name type="scientific">Callosobruchus maculatus</name>
    <name type="common">Southern cowpea weevil</name>
    <name type="synonym">Pulse bruchid</name>
    <dbReference type="NCBI Taxonomy" id="64391"/>
    <lineage>
        <taxon>Eukaryota</taxon>
        <taxon>Metazoa</taxon>
        <taxon>Ecdysozoa</taxon>
        <taxon>Arthropoda</taxon>
        <taxon>Hexapoda</taxon>
        <taxon>Insecta</taxon>
        <taxon>Pterygota</taxon>
        <taxon>Neoptera</taxon>
        <taxon>Endopterygota</taxon>
        <taxon>Coleoptera</taxon>
        <taxon>Polyphaga</taxon>
        <taxon>Cucujiformia</taxon>
        <taxon>Chrysomeloidea</taxon>
        <taxon>Chrysomelidae</taxon>
        <taxon>Bruchinae</taxon>
        <taxon>Bruchini</taxon>
        <taxon>Callosobruchus</taxon>
    </lineage>
</organism>
<keyword evidence="9" id="KW-1185">Reference proteome</keyword>
<dbReference type="OrthoDB" id="3200163at2759"/>
<protein>
    <recommendedName>
        <fullName evidence="6">Carboxylic ester hydrolase</fullName>
        <ecNumber evidence="6">3.1.1.-</ecNumber>
    </recommendedName>
</protein>
<evidence type="ECO:0000256" key="2">
    <source>
        <dbReference type="ARBA" id="ARBA00022487"/>
    </source>
</evidence>
<keyword evidence="2" id="KW-0719">Serine esterase</keyword>
<accession>A0A653C4G3</accession>
<feature type="domain" description="Carboxylesterase type B" evidence="7">
    <location>
        <begin position="18"/>
        <end position="519"/>
    </location>
</feature>
<dbReference type="EMBL" id="CAACVG010006955">
    <property type="protein sequence ID" value="VEN42755.1"/>
    <property type="molecule type" value="Genomic_DNA"/>
</dbReference>
<dbReference type="AlphaFoldDB" id="A0A653C4G3"/>
<keyword evidence="5" id="KW-0325">Glycoprotein</keyword>
<dbReference type="InterPro" id="IPR029058">
    <property type="entry name" value="AB_hydrolase_fold"/>
</dbReference>
<reference evidence="8 9" key="1">
    <citation type="submission" date="2019-01" db="EMBL/GenBank/DDBJ databases">
        <authorList>
            <person name="Sayadi A."/>
        </authorList>
    </citation>
    <scope>NUCLEOTIDE SEQUENCE [LARGE SCALE GENOMIC DNA]</scope>
</reference>
<dbReference type="Gene3D" id="3.40.50.1820">
    <property type="entry name" value="alpha/beta hydrolase"/>
    <property type="match status" value="1"/>
</dbReference>
<proteinExistence type="inferred from homology"/>
<keyword evidence="6" id="KW-0732">Signal</keyword>
<dbReference type="InterPro" id="IPR050309">
    <property type="entry name" value="Type-B_Carboxylest/Lipase"/>
</dbReference>
<evidence type="ECO:0000313" key="8">
    <source>
        <dbReference type="EMBL" id="VEN42755.1"/>
    </source>
</evidence>